<proteinExistence type="predicted"/>
<protein>
    <submittedName>
        <fullName evidence="2">Uncharacterized protein</fullName>
    </submittedName>
</protein>
<keyword evidence="3" id="KW-1185">Reference proteome</keyword>
<gene>
    <name evidence="2" type="ORF">B0H17DRAFT_1093733</name>
</gene>
<evidence type="ECO:0000313" key="3">
    <source>
        <dbReference type="Proteomes" id="UP001221757"/>
    </source>
</evidence>
<feature type="compositionally biased region" description="Low complexity" evidence="1">
    <location>
        <begin position="54"/>
        <end position="64"/>
    </location>
</feature>
<dbReference type="Proteomes" id="UP001221757">
    <property type="component" value="Unassembled WGS sequence"/>
</dbReference>
<feature type="compositionally biased region" description="Basic and acidic residues" evidence="1">
    <location>
        <begin position="139"/>
        <end position="153"/>
    </location>
</feature>
<reference evidence="2" key="1">
    <citation type="submission" date="2023-03" db="EMBL/GenBank/DDBJ databases">
        <title>Massive genome expansion in bonnet fungi (Mycena s.s.) driven by repeated elements and novel gene families across ecological guilds.</title>
        <authorList>
            <consortium name="Lawrence Berkeley National Laboratory"/>
            <person name="Harder C.B."/>
            <person name="Miyauchi S."/>
            <person name="Viragh M."/>
            <person name="Kuo A."/>
            <person name="Thoen E."/>
            <person name="Andreopoulos B."/>
            <person name="Lu D."/>
            <person name="Skrede I."/>
            <person name="Drula E."/>
            <person name="Henrissat B."/>
            <person name="Morin E."/>
            <person name="Kohler A."/>
            <person name="Barry K."/>
            <person name="LaButti K."/>
            <person name="Morin E."/>
            <person name="Salamov A."/>
            <person name="Lipzen A."/>
            <person name="Mereny Z."/>
            <person name="Hegedus B."/>
            <person name="Baldrian P."/>
            <person name="Stursova M."/>
            <person name="Weitz H."/>
            <person name="Taylor A."/>
            <person name="Grigoriev I.V."/>
            <person name="Nagy L.G."/>
            <person name="Martin F."/>
            <person name="Kauserud H."/>
        </authorList>
    </citation>
    <scope>NUCLEOTIDE SEQUENCE</scope>
    <source>
        <strain evidence="2">CBHHK067</strain>
    </source>
</reference>
<dbReference type="EMBL" id="JARKIE010000244">
    <property type="protein sequence ID" value="KAJ7662261.1"/>
    <property type="molecule type" value="Genomic_DNA"/>
</dbReference>
<evidence type="ECO:0000313" key="2">
    <source>
        <dbReference type="EMBL" id="KAJ7662261.1"/>
    </source>
</evidence>
<feature type="region of interest" description="Disordered" evidence="1">
    <location>
        <begin position="1"/>
        <end position="153"/>
    </location>
</feature>
<organism evidence="2 3">
    <name type="scientific">Mycena rosella</name>
    <name type="common">Pink bonnet</name>
    <name type="synonym">Agaricus rosellus</name>
    <dbReference type="NCBI Taxonomy" id="1033263"/>
    <lineage>
        <taxon>Eukaryota</taxon>
        <taxon>Fungi</taxon>
        <taxon>Dikarya</taxon>
        <taxon>Basidiomycota</taxon>
        <taxon>Agaricomycotina</taxon>
        <taxon>Agaricomycetes</taxon>
        <taxon>Agaricomycetidae</taxon>
        <taxon>Agaricales</taxon>
        <taxon>Marasmiineae</taxon>
        <taxon>Mycenaceae</taxon>
        <taxon>Mycena</taxon>
    </lineage>
</organism>
<feature type="compositionally biased region" description="Low complexity" evidence="1">
    <location>
        <begin position="102"/>
        <end position="114"/>
    </location>
</feature>
<accession>A0AAD7CTF4</accession>
<dbReference type="AlphaFoldDB" id="A0AAD7CTF4"/>
<sequence length="200" mass="21906">MCARRRRRGVWGSAAKRLGSPTHTPRQCPPCAPPDEERPPAPLPCLAHGVMVEAAGGSRASPRSRTPPRRASLRGAWCARRLRPRVNGAAKSRMTSHPSPPSSASSRPPSSCPSGHERKDGLKPENTSAQLDHVTLEQTRQEGRKQASPEKINRRYRVRRLRSPSSNDVCMYRRHVGTMGAGARAMRGQCGAWGARGVRK</sequence>
<evidence type="ECO:0000256" key="1">
    <source>
        <dbReference type="SAM" id="MobiDB-lite"/>
    </source>
</evidence>
<comment type="caution">
    <text evidence="2">The sequence shown here is derived from an EMBL/GenBank/DDBJ whole genome shotgun (WGS) entry which is preliminary data.</text>
</comment>
<name>A0AAD7CTF4_MYCRO</name>